<dbReference type="PANTHER" id="PTHR35526:SF3">
    <property type="entry name" value="ANTI-SIGMA-F FACTOR RSBW"/>
    <property type="match status" value="1"/>
</dbReference>
<dbReference type="InterPro" id="IPR036890">
    <property type="entry name" value="HATPase_C_sf"/>
</dbReference>
<keyword evidence="3" id="KW-0547">Nucleotide-binding</keyword>
<dbReference type="Gene3D" id="3.30.565.10">
    <property type="entry name" value="Histidine kinase-like ATPase, C-terminal domain"/>
    <property type="match status" value="1"/>
</dbReference>
<keyword evidence="1" id="KW-0418">Kinase</keyword>
<evidence type="ECO:0000313" key="3">
    <source>
        <dbReference type="EMBL" id="MDT0410386.1"/>
    </source>
</evidence>
<reference evidence="4" key="1">
    <citation type="submission" date="2023-07" db="EMBL/GenBank/DDBJ databases">
        <title>30 novel species of actinomycetes from the DSMZ collection.</title>
        <authorList>
            <person name="Nouioui I."/>
        </authorList>
    </citation>
    <scope>NUCLEOTIDE SEQUENCE [LARGE SCALE GENOMIC DNA]</scope>
    <source>
        <strain evidence="4">DSM 41979</strain>
    </source>
</reference>
<evidence type="ECO:0000259" key="2">
    <source>
        <dbReference type="Pfam" id="PF13581"/>
    </source>
</evidence>
<dbReference type="PANTHER" id="PTHR35526">
    <property type="entry name" value="ANTI-SIGMA-F FACTOR RSBW-RELATED"/>
    <property type="match status" value="1"/>
</dbReference>
<keyword evidence="3" id="KW-0067">ATP-binding</keyword>
<dbReference type="InterPro" id="IPR003594">
    <property type="entry name" value="HATPase_dom"/>
</dbReference>
<gene>
    <name evidence="3" type="ORF">RM698_15130</name>
</gene>
<feature type="domain" description="Histidine kinase/HSP90-like ATPase" evidence="2">
    <location>
        <begin position="18"/>
        <end position="127"/>
    </location>
</feature>
<dbReference type="Proteomes" id="UP001183610">
    <property type="component" value="Unassembled WGS sequence"/>
</dbReference>
<evidence type="ECO:0000256" key="1">
    <source>
        <dbReference type="ARBA" id="ARBA00022527"/>
    </source>
</evidence>
<dbReference type="CDD" id="cd16936">
    <property type="entry name" value="HATPase_RsbW-like"/>
    <property type="match status" value="1"/>
</dbReference>
<keyword evidence="4" id="KW-1185">Reference proteome</keyword>
<protein>
    <submittedName>
        <fullName evidence="3">ATP-binding protein</fullName>
    </submittedName>
</protein>
<dbReference type="EMBL" id="JAVRET010000031">
    <property type="protein sequence ID" value="MDT0410386.1"/>
    <property type="molecule type" value="Genomic_DNA"/>
</dbReference>
<dbReference type="SUPFAM" id="SSF55874">
    <property type="entry name" value="ATPase domain of HSP90 chaperone/DNA topoisomerase II/histidine kinase"/>
    <property type="match status" value="1"/>
</dbReference>
<organism evidence="3 4">
    <name type="scientific">Streptomyces evansiae</name>
    <dbReference type="NCBI Taxonomy" id="3075535"/>
    <lineage>
        <taxon>Bacteria</taxon>
        <taxon>Bacillati</taxon>
        <taxon>Actinomycetota</taxon>
        <taxon>Actinomycetes</taxon>
        <taxon>Kitasatosporales</taxon>
        <taxon>Streptomycetaceae</taxon>
        <taxon>Streptomyces</taxon>
    </lineage>
</organism>
<proteinExistence type="predicted"/>
<name>A0ABU2R296_9ACTN</name>
<accession>A0ABU2R296</accession>
<comment type="caution">
    <text evidence="3">The sequence shown here is derived from an EMBL/GenBank/DDBJ whole genome shotgun (WGS) entry which is preliminary data.</text>
</comment>
<dbReference type="GO" id="GO:0005524">
    <property type="term" value="F:ATP binding"/>
    <property type="evidence" value="ECO:0007669"/>
    <property type="project" value="UniProtKB-KW"/>
</dbReference>
<sequence>MDQAARGRPSYVRTLPRLEESAAAARRLTEHALSAWGLDALVPDASLVITELVANAVRHTRGESLRVVLRRNEHDGVEISVADGSCERPVRGQPEVEAVGGRGLQLVEAFAADWGSEPGPNGKRVWAEVRG</sequence>
<keyword evidence="1" id="KW-0808">Transferase</keyword>
<keyword evidence="1" id="KW-0723">Serine/threonine-protein kinase</keyword>
<evidence type="ECO:0000313" key="4">
    <source>
        <dbReference type="Proteomes" id="UP001183610"/>
    </source>
</evidence>
<dbReference type="Pfam" id="PF13581">
    <property type="entry name" value="HATPase_c_2"/>
    <property type="match status" value="1"/>
</dbReference>
<dbReference type="InterPro" id="IPR050267">
    <property type="entry name" value="Anti-sigma-factor_SerPK"/>
</dbReference>
<dbReference type="RefSeq" id="WP_010271297.1">
    <property type="nucleotide sequence ID" value="NZ_JAVRET010000031.1"/>
</dbReference>